<organism evidence="1 2">
    <name type="scientific">Fraxinus pennsylvanica</name>
    <dbReference type="NCBI Taxonomy" id="56036"/>
    <lineage>
        <taxon>Eukaryota</taxon>
        <taxon>Viridiplantae</taxon>
        <taxon>Streptophyta</taxon>
        <taxon>Embryophyta</taxon>
        <taxon>Tracheophyta</taxon>
        <taxon>Spermatophyta</taxon>
        <taxon>Magnoliopsida</taxon>
        <taxon>eudicotyledons</taxon>
        <taxon>Gunneridae</taxon>
        <taxon>Pentapetalae</taxon>
        <taxon>asterids</taxon>
        <taxon>lamiids</taxon>
        <taxon>Lamiales</taxon>
        <taxon>Oleaceae</taxon>
        <taxon>Oleeae</taxon>
        <taxon>Fraxinus</taxon>
    </lineage>
</organism>
<evidence type="ECO:0000313" key="2">
    <source>
        <dbReference type="Proteomes" id="UP000834106"/>
    </source>
</evidence>
<dbReference type="EMBL" id="OU503044">
    <property type="protein sequence ID" value="CAI9768168.1"/>
    <property type="molecule type" value="Genomic_DNA"/>
</dbReference>
<evidence type="ECO:0000313" key="1">
    <source>
        <dbReference type="EMBL" id="CAI9768168.1"/>
    </source>
</evidence>
<keyword evidence="2" id="KW-1185">Reference proteome</keyword>
<accession>A0AAD1ZFU0</accession>
<dbReference type="Proteomes" id="UP000834106">
    <property type="component" value="Chromosome 9"/>
</dbReference>
<name>A0AAD1ZFU0_9LAMI</name>
<reference evidence="1" key="1">
    <citation type="submission" date="2023-05" db="EMBL/GenBank/DDBJ databases">
        <authorList>
            <person name="Huff M."/>
        </authorList>
    </citation>
    <scope>NUCLEOTIDE SEQUENCE</scope>
</reference>
<proteinExistence type="predicted"/>
<protein>
    <submittedName>
        <fullName evidence="1">Uncharacterized protein</fullName>
    </submittedName>
</protein>
<sequence length="105" mass="11412">MFNISVIGALTCLLIFVFLKFRSDHRHLPGPTAIASKAVAVWHSTSGEIEHPYGVYAGQFLLIEGSSSAILLLLATLLQLQLCFPSISTSGKSQFVYRESPTDGE</sequence>
<dbReference type="AlphaFoldDB" id="A0AAD1ZFU0"/>
<gene>
    <name evidence="1" type="ORF">FPE_LOCUS15598</name>
</gene>